<dbReference type="SMART" id="SM00388">
    <property type="entry name" value="HisKA"/>
    <property type="match status" value="1"/>
</dbReference>
<dbReference type="InterPro" id="IPR004358">
    <property type="entry name" value="Sig_transdc_His_kin-like_C"/>
</dbReference>
<dbReference type="Gene3D" id="3.30.565.10">
    <property type="entry name" value="Histidine kinase-like ATPase, C-terminal domain"/>
    <property type="match status" value="1"/>
</dbReference>
<keyword evidence="8" id="KW-0902">Two-component regulatory system</keyword>
<dbReference type="SUPFAM" id="SSF55874">
    <property type="entry name" value="ATPase domain of HSP90 chaperone/DNA topoisomerase II/histidine kinase"/>
    <property type="match status" value="1"/>
</dbReference>
<dbReference type="PROSITE" id="PS50109">
    <property type="entry name" value="HIS_KIN"/>
    <property type="match status" value="1"/>
</dbReference>
<dbReference type="Pfam" id="PF02518">
    <property type="entry name" value="HATPase_c"/>
    <property type="match status" value="1"/>
</dbReference>
<dbReference type="Proteomes" id="UP000001052">
    <property type="component" value="Chromosome"/>
</dbReference>
<evidence type="ECO:0000256" key="9">
    <source>
        <dbReference type="SAM" id="Phobius"/>
    </source>
</evidence>
<dbReference type="PANTHER" id="PTHR43065:SF10">
    <property type="entry name" value="PEROXIDE STRESS-ACTIVATED HISTIDINE KINASE MAK3"/>
    <property type="match status" value="1"/>
</dbReference>
<sequence length="573" mass="63498">MQILNRFSWKQTVLFSIVVLIVLGLSLSILTWQNLRQQRQAIDRHVALAARSIARGVQANLFRGMRTMRMHQMRGNSQELPTLRPAADMLLQDLVQNGDLVFLQLRNPDGSVALTSPMSQTVDIPAGARQAIRQGRTWNAQIDWRSKRTLLFLAPTRPHLAPLCSEGQSAQCSPQTPPFLVLGLDMEDHLALYSRYRRNAVLQSGYVLVVALALWGLALAYLRRRQQGRRVDVLETFQTALLDTMPEALLTLDAKGRIQSVNRGATQLFASPAAAIVGKPWREALPLFGAAEAPDTELPRKWTKVHFGTKEVEAVSVPLEAPDADAATLLLLRDRTELAELEKDLEETRKLATIGRLAAGLAHEIRNPLSALRGFAQYFAGKFAPEEQAHTYAQTMVREADRLNRVVTDLLYMARPQPPHPQSLSLRALAEDLERLLGFDLKQHSTTFALDLETDHVWADEEGLRRILLNLLLNSLSALPEAGGHITLATQSSGTGIWILVRDTGQGMDEATREQALEPFFTTKDRGTGLGLALVHRIVRDHGGSLEIRTAPDAGTEVALFFPGPDRAPTEAQ</sequence>
<dbReference type="OrthoDB" id="9773941at2"/>
<dbReference type="InterPro" id="IPR013656">
    <property type="entry name" value="PAS_4"/>
</dbReference>
<protein>
    <recommendedName>
        <fullName evidence="2">histidine kinase</fullName>
        <ecNumber evidence="2">2.7.13.3</ecNumber>
    </recommendedName>
</protein>
<dbReference type="SMART" id="SM00387">
    <property type="entry name" value="HATPase_c"/>
    <property type="match status" value="1"/>
</dbReference>
<comment type="catalytic activity">
    <reaction evidence="1">
        <text>ATP + protein L-histidine = ADP + protein N-phospho-L-histidine.</text>
        <dbReference type="EC" id="2.7.13.3"/>
    </reaction>
</comment>
<evidence type="ECO:0000256" key="5">
    <source>
        <dbReference type="ARBA" id="ARBA00022741"/>
    </source>
</evidence>
<keyword evidence="4" id="KW-0808">Transferase</keyword>
<evidence type="ECO:0000256" key="1">
    <source>
        <dbReference type="ARBA" id="ARBA00000085"/>
    </source>
</evidence>
<reference evidence="12" key="1">
    <citation type="submission" date="2009-09" db="EMBL/GenBank/DDBJ databases">
        <title>The complete chromosome of Desulfohalobium retbaense DSM 5692.</title>
        <authorList>
            <consortium name="US DOE Joint Genome Institute (JGI-PGF)"/>
            <person name="Lucas S."/>
            <person name="Copeland A."/>
            <person name="Lapidus A."/>
            <person name="Glavina del Rio T."/>
            <person name="Dalin E."/>
            <person name="Tice H."/>
            <person name="Bruce D."/>
            <person name="Goodwin L."/>
            <person name="Pitluck S."/>
            <person name="Kyrpides N."/>
            <person name="Mavromatis K."/>
            <person name="Ivanova N."/>
            <person name="Mikhailova N."/>
            <person name="Munk A.C."/>
            <person name="Brettin T."/>
            <person name="Detter J.C."/>
            <person name="Han C."/>
            <person name="Tapia R."/>
            <person name="Larimer F."/>
            <person name="Land M."/>
            <person name="Hauser L."/>
            <person name="Markowitz V."/>
            <person name="Cheng J.-F."/>
            <person name="Hugenholtz P."/>
            <person name="Woyke T."/>
            <person name="Wu D."/>
            <person name="Spring S."/>
            <person name="Klenk H.-P."/>
            <person name="Eisen J.A."/>
        </authorList>
    </citation>
    <scope>NUCLEOTIDE SEQUENCE [LARGE SCALE GENOMIC DNA]</scope>
    <source>
        <strain evidence="12">DSM 5692</strain>
    </source>
</reference>
<keyword evidence="5" id="KW-0547">Nucleotide-binding</keyword>
<evidence type="ECO:0000256" key="8">
    <source>
        <dbReference type="ARBA" id="ARBA00023012"/>
    </source>
</evidence>
<dbReference type="eggNOG" id="COG5000">
    <property type="taxonomic scope" value="Bacteria"/>
</dbReference>
<dbReference type="Gene3D" id="1.10.287.130">
    <property type="match status" value="1"/>
</dbReference>
<dbReference type="KEGG" id="drt:Dret_2391"/>
<evidence type="ECO:0000256" key="6">
    <source>
        <dbReference type="ARBA" id="ARBA00022777"/>
    </source>
</evidence>
<keyword evidence="9" id="KW-1133">Transmembrane helix</keyword>
<evidence type="ECO:0000256" key="7">
    <source>
        <dbReference type="ARBA" id="ARBA00022840"/>
    </source>
</evidence>
<gene>
    <name evidence="11" type="ordered locus">Dret_2391</name>
</gene>
<dbReference type="InterPro" id="IPR003594">
    <property type="entry name" value="HATPase_dom"/>
</dbReference>
<dbReference type="SUPFAM" id="SSF55785">
    <property type="entry name" value="PYP-like sensor domain (PAS domain)"/>
    <property type="match status" value="1"/>
</dbReference>
<dbReference type="EC" id="2.7.13.3" evidence="2"/>
<keyword evidence="7" id="KW-0067">ATP-binding</keyword>
<dbReference type="InterPro" id="IPR036890">
    <property type="entry name" value="HATPase_C_sf"/>
</dbReference>
<dbReference type="SUPFAM" id="SSF47384">
    <property type="entry name" value="Homodimeric domain of signal transducing histidine kinase"/>
    <property type="match status" value="1"/>
</dbReference>
<dbReference type="InterPro" id="IPR035965">
    <property type="entry name" value="PAS-like_dom_sf"/>
</dbReference>
<dbReference type="Pfam" id="PF00512">
    <property type="entry name" value="HisKA"/>
    <property type="match status" value="1"/>
</dbReference>
<dbReference type="GO" id="GO:0005524">
    <property type="term" value="F:ATP binding"/>
    <property type="evidence" value="ECO:0007669"/>
    <property type="project" value="UniProtKB-KW"/>
</dbReference>
<dbReference type="RefSeq" id="WP_015752807.1">
    <property type="nucleotide sequence ID" value="NC_013223.1"/>
</dbReference>
<evidence type="ECO:0000256" key="4">
    <source>
        <dbReference type="ARBA" id="ARBA00022679"/>
    </source>
</evidence>
<dbReference type="PANTHER" id="PTHR43065">
    <property type="entry name" value="SENSOR HISTIDINE KINASE"/>
    <property type="match status" value="1"/>
</dbReference>
<dbReference type="Pfam" id="PF08448">
    <property type="entry name" value="PAS_4"/>
    <property type="match status" value="1"/>
</dbReference>
<dbReference type="AlphaFoldDB" id="C8X5H6"/>
<feature type="transmembrane region" description="Helical" evidence="9">
    <location>
        <begin position="204"/>
        <end position="222"/>
    </location>
</feature>
<reference evidence="11 12" key="2">
    <citation type="journal article" date="2010" name="Stand. Genomic Sci.">
        <title>Complete genome sequence of Desulfohalobium retbaense type strain (HR(100)).</title>
        <authorList>
            <person name="Spring S."/>
            <person name="Nolan M."/>
            <person name="Lapidus A."/>
            <person name="Glavina Del Rio T."/>
            <person name="Copeland A."/>
            <person name="Tice H."/>
            <person name="Cheng J.F."/>
            <person name="Lucas S."/>
            <person name="Land M."/>
            <person name="Chen F."/>
            <person name="Bruce D."/>
            <person name="Goodwin L."/>
            <person name="Pitluck S."/>
            <person name="Ivanova N."/>
            <person name="Mavromatis K."/>
            <person name="Mikhailova N."/>
            <person name="Pati A."/>
            <person name="Chen A."/>
            <person name="Palaniappan K."/>
            <person name="Hauser L."/>
            <person name="Chang Y.J."/>
            <person name="Jeffries C.D."/>
            <person name="Munk C."/>
            <person name="Kiss H."/>
            <person name="Chain P."/>
            <person name="Han C."/>
            <person name="Brettin T."/>
            <person name="Detter J.C."/>
            <person name="Schuler E."/>
            <person name="Goker M."/>
            <person name="Rohde M."/>
            <person name="Bristow J."/>
            <person name="Eisen J.A."/>
            <person name="Markowitz V."/>
            <person name="Hugenholtz P."/>
            <person name="Kyrpides N.C."/>
            <person name="Klenk H.P."/>
        </authorList>
    </citation>
    <scope>NUCLEOTIDE SEQUENCE [LARGE SCALE GENOMIC DNA]</scope>
    <source>
        <strain evidence="11 12">DSM 5692</strain>
    </source>
</reference>
<keyword evidence="9" id="KW-0812">Transmembrane</keyword>
<dbReference type="CDD" id="cd00075">
    <property type="entry name" value="HATPase"/>
    <property type="match status" value="1"/>
</dbReference>
<dbReference type="CDD" id="cd00082">
    <property type="entry name" value="HisKA"/>
    <property type="match status" value="1"/>
</dbReference>
<feature type="transmembrane region" description="Helical" evidence="9">
    <location>
        <begin position="12"/>
        <end position="32"/>
    </location>
</feature>
<dbReference type="InterPro" id="IPR005467">
    <property type="entry name" value="His_kinase_dom"/>
</dbReference>
<dbReference type="Gene3D" id="3.30.450.20">
    <property type="entry name" value="PAS domain"/>
    <property type="match status" value="1"/>
</dbReference>
<name>C8X5H6_DESRD</name>
<organism evidence="11 12">
    <name type="scientific">Desulfohalobium retbaense (strain ATCC 49708 / DSM 5692 / JCM 16813 / HR100)</name>
    <dbReference type="NCBI Taxonomy" id="485915"/>
    <lineage>
        <taxon>Bacteria</taxon>
        <taxon>Pseudomonadati</taxon>
        <taxon>Thermodesulfobacteriota</taxon>
        <taxon>Desulfovibrionia</taxon>
        <taxon>Desulfovibrionales</taxon>
        <taxon>Desulfohalobiaceae</taxon>
        <taxon>Desulfohalobium</taxon>
    </lineage>
</organism>
<dbReference type="SMART" id="SM00091">
    <property type="entry name" value="PAS"/>
    <property type="match status" value="1"/>
</dbReference>
<keyword evidence="3" id="KW-0597">Phosphoprotein</keyword>
<keyword evidence="6 11" id="KW-0418">Kinase</keyword>
<evidence type="ECO:0000259" key="10">
    <source>
        <dbReference type="PROSITE" id="PS50109"/>
    </source>
</evidence>
<evidence type="ECO:0000256" key="2">
    <source>
        <dbReference type="ARBA" id="ARBA00012438"/>
    </source>
</evidence>
<dbReference type="STRING" id="485915.Dret_2391"/>
<dbReference type="InterPro" id="IPR000014">
    <property type="entry name" value="PAS"/>
</dbReference>
<keyword evidence="12" id="KW-1185">Reference proteome</keyword>
<keyword evidence="9" id="KW-0472">Membrane</keyword>
<dbReference type="InterPro" id="IPR036097">
    <property type="entry name" value="HisK_dim/P_sf"/>
</dbReference>
<evidence type="ECO:0000256" key="3">
    <source>
        <dbReference type="ARBA" id="ARBA00022553"/>
    </source>
</evidence>
<evidence type="ECO:0000313" key="12">
    <source>
        <dbReference type="Proteomes" id="UP000001052"/>
    </source>
</evidence>
<dbReference type="EMBL" id="CP001734">
    <property type="protein sequence ID" value="ACV69673.1"/>
    <property type="molecule type" value="Genomic_DNA"/>
</dbReference>
<proteinExistence type="predicted"/>
<dbReference type="HOGENOM" id="CLU_000445_89_29_7"/>
<evidence type="ECO:0000313" key="11">
    <source>
        <dbReference type="EMBL" id="ACV69673.1"/>
    </source>
</evidence>
<dbReference type="PRINTS" id="PR00344">
    <property type="entry name" value="BCTRLSENSOR"/>
</dbReference>
<accession>C8X5H6</accession>
<feature type="domain" description="Histidine kinase" evidence="10">
    <location>
        <begin position="360"/>
        <end position="566"/>
    </location>
</feature>
<dbReference type="CDD" id="cd00130">
    <property type="entry name" value="PAS"/>
    <property type="match status" value="1"/>
</dbReference>
<dbReference type="InterPro" id="IPR003661">
    <property type="entry name" value="HisK_dim/P_dom"/>
</dbReference>
<dbReference type="GO" id="GO:0000155">
    <property type="term" value="F:phosphorelay sensor kinase activity"/>
    <property type="evidence" value="ECO:0007669"/>
    <property type="project" value="InterPro"/>
</dbReference>